<comment type="caution">
    <text evidence="3">The sequence shown here is derived from an EMBL/GenBank/DDBJ whole genome shotgun (WGS) entry which is preliminary data.</text>
</comment>
<organism evidence="3 4">
    <name type="scientific">Roseisolibacter agri</name>
    <dbReference type="NCBI Taxonomy" id="2014610"/>
    <lineage>
        <taxon>Bacteria</taxon>
        <taxon>Pseudomonadati</taxon>
        <taxon>Gemmatimonadota</taxon>
        <taxon>Gemmatimonadia</taxon>
        <taxon>Gemmatimonadales</taxon>
        <taxon>Gemmatimonadaceae</taxon>
        <taxon>Roseisolibacter</taxon>
    </lineage>
</organism>
<evidence type="ECO:0000313" key="3">
    <source>
        <dbReference type="EMBL" id="GLC25582.1"/>
    </source>
</evidence>
<keyword evidence="4" id="KW-1185">Reference proteome</keyword>
<evidence type="ECO:0000313" key="4">
    <source>
        <dbReference type="Proteomes" id="UP001161325"/>
    </source>
</evidence>
<sequence length="120" mass="12746">MIGDVTLRAPAITPMRAARTIAPANWKRRTIEVLVSLLAFAVWGILAYKGFFRLLARVEGMPIGGSWILDALSLLVGVSGSIAGVSALWALAMRALGRTPKSLVGAPDDGPEDLPPALRR</sequence>
<keyword evidence="2" id="KW-0812">Transmembrane</keyword>
<feature type="region of interest" description="Disordered" evidence="1">
    <location>
        <begin position="100"/>
        <end position="120"/>
    </location>
</feature>
<proteinExistence type="predicted"/>
<name>A0AA37Q6H2_9BACT</name>
<dbReference type="EMBL" id="BRXS01000003">
    <property type="protein sequence ID" value="GLC25582.1"/>
    <property type="molecule type" value="Genomic_DNA"/>
</dbReference>
<dbReference type="AlphaFoldDB" id="A0AA37Q6H2"/>
<gene>
    <name evidence="3" type="ORF">rosag_20950</name>
</gene>
<evidence type="ECO:0000256" key="2">
    <source>
        <dbReference type="SAM" id="Phobius"/>
    </source>
</evidence>
<evidence type="ECO:0000256" key="1">
    <source>
        <dbReference type="SAM" id="MobiDB-lite"/>
    </source>
</evidence>
<keyword evidence="2" id="KW-0472">Membrane</keyword>
<feature type="transmembrane region" description="Helical" evidence="2">
    <location>
        <begin position="33"/>
        <end position="51"/>
    </location>
</feature>
<keyword evidence="2" id="KW-1133">Transmembrane helix</keyword>
<dbReference type="Proteomes" id="UP001161325">
    <property type="component" value="Unassembled WGS sequence"/>
</dbReference>
<feature type="transmembrane region" description="Helical" evidence="2">
    <location>
        <begin position="71"/>
        <end position="92"/>
    </location>
</feature>
<accession>A0AA37Q6H2</accession>
<reference evidence="3" key="1">
    <citation type="submission" date="2022-08" db="EMBL/GenBank/DDBJ databases">
        <title>Draft genome sequencing of Roseisolibacter agri AW1220.</title>
        <authorList>
            <person name="Tobiishi Y."/>
            <person name="Tonouchi A."/>
        </authorList>
    </citation>
    <scope>NUCLEOTIDE SEQUENCE</scope>
    <source>
        <strain evidence="3">AW1220</strain>
    </source>
</reference>
<protein>
    <submittedName>
        <fullName evidence="3">Uncharacterized protein</fullName>
    </submittedName>
</protein>